<reference evidence="1 2" key="1">
    <citation type="submission" date="2017-06" db="EMBL/GenBank/DDBJ databases">
        <title>Hymenobacter amundsenii sp. nov. isolated from regoliths in Antarctica.</title>
        <authorList>
            <person name="Sedlacek I."/>
            <person name="Kralova S."/>
            <person name="Pantucek R."/>
            <person name="Svec P."/>
            <person name="Holochova P."/>
            <person name="Stankova E."/>
            <person name="Vrbovska V."/>
            <person name="Busse H.-J."/>
        </authorList>
    </citation>
    <scope>NUCLEOTIDE SEQUENCE [LARGE SCALE GENOMIC DNA]</scope>
    <source>
        <strain evidence="1 2">CCM 8682</strain>
    </source>
</reference>
<gene>
    <name evidence="1" type="ORF">CDA63_11705</name>
</gene>
<keyword evidence="2" id="KW-1185">Reference proteome</keyword>
<name>A0A246FJX4_9BACT</name>
<dbReference type="EMBL" id="NIRR01000018">
    <property type="protein sequence ID" value="OWP62876.1"/>
    <property type="molecule type" value="Genomic_DNA"/>
</dbReference>
<organism evidence="1 2">
    <name type="scientific">Hymenobacter amundsenii</name>
    <dbReference type="NCBI Taxonomy" id="2006685"/>
    <lineage>
        <taxon>Bacteria</taxon>
        <taxon>Pseudomonadati</taxon>
        <taxon>Bacteroidota</taxon>
        <taxon>Cytophagia</taxon>
        <taxon>Cytophagales</taxon>
        <taxon>Hymenobacteraceae</taxon>
        <taxon>Hymenobacter</taxon>
    </lineage>
</organism>
<dbReference type="AlphaFoldDB" id="A0A246FJX4"/>
<evidence type="ECO:0000313" key="1">
    <source>
        <dbReference type="EMBL" id="OWP62876.1"/>
    </source>
</evidence>
<dbReference type="RefSeq" id="WP_088464639.1">
    <property type="nucleotide sequence ID" value="NZ_NIRR01000018.1"/>
</dbReference>
<dbReference type="OrthoDB" id="878342at2"/>
<protein>
    <submittedName>
        <fullName evidence="1">Uncharacterized protein</fullName>
    </submittedName>
</protein>
<proteinExistence type="predicted"/>
<evidence type="ECO:0000313" key="2">
    <source>
        <dbReference type="Proteomes" id="UP000197277"/>
    </source>
</evidence>
<sequence>MLLRHSQYVALFRDLATRHQLIQHTPAVVRFARVVVSIDPFQKIVDLAEMTENMLGRYYKPGATSQVLVVESCHTQYLDNGGDHKQRRRSGAFYVFQKIANPKDQDQVEVAIDASEQTGEQIMAAVLHALAGQVKVRVDEKSITADTIGPVGDGTWYGTRFDFDFTNPATAALAYNPAAFSS</sequence>
<comment type="caution">
    <text evidence="1">The sequence shown here is derived from an EMBL/GenBank/DDBJ whole genome shotgun (WGS) entry which is preliminary data.</text>
</comment>
<accession>A0A246FJX4</accession>
<dbReference type="Proteomes" id="UP000197277">
    <property type="component" value="Unassembled WGS sequence"/>
</dbReference>